<proteinExistence type="predicted"/>
<feature type="transmembrane region" description="Helical" evidence="1">
    <location>
        <begin position="260"/>
        <end position="279"/>
    </location>
</feature>
<feature type="transmembrane region" description="Helical" evidence="1">
    <location>
        <begin position="299"/>
        <end position="317"/>
    </location>
</feature>
<dbReference type="PANTHER" id="PTHR23021:SF82">
    <property type="entry name" value="G PROTEIN-COUPLED RECEPTOR"/>
    <property type="match status" value="1"/>
</dbReference>
<evidence type="ECO:0000256" key="1">
    <source>
        <dbReference type="SAM" id="Phobius"/>
    </source>
</evidence>
<dbReference type="InterPro" id="IPR019430">
    <property type="entry name" value="7TM_GPCR_serpentine_rcpt_Srx"/>
</dbReference>
<accession>A0AA39LUN0</accession>
<feature type="transmembrane region" description="Helical" evidence="1">
    <location>
        <begin position="133"/>
        <end position="157"/>
    </location>
</feature>
<feature type="transmembrane region" description="Helical" evidence="1">
    <location>
        <begin position="209"/>
        <end position="229"/>
    </location>
</feature>
<evidence type="ECO:0000313" key="5">
    <source>
        <dbReference type="Proteomes" id="UP001175271"/>
    </source>
</evidence>
<comment type="caution">
    <text evidence="4">The sequence shown here is derived from an EMBL/GenBank/DDBJ whole genome shotgun (WGS) entry which is preliminary data.</text>
</comment>
<dbReference type="AlphaFoldDB" id="A0AA39LUN0"/>
<feature type="transmembrane region" description="Helical" evidence="1">
    <location>
        <begin position="329"/>
        <end position="350"/>
    </location>
</feature>
<dbReference type="CDD" id="cd00637">
    <property type="entry name" value="7tm_classA_rhodopsin-like"/>
    <property type="match status" value="1"/>
</dbReference>
<sequence length="354" mass="39793">MPFCYECGNPLPTHVHTEREGPSRYVCTECFDSKYASQKNLSTNARLEDMISKVRVETAKSKMLADELRIRLESLRQQVSILPDIHRKMTFDAASIAVGSFYITLSMVILLQNVAVQYILYQSKELNTAAYRIMFQLGITGSLQVLFHSFGGVFSVADSDLHPVLEKLCGAILNAAWIGGIPFTLLLALNRLFVVCFPSRATILFSRRATTVSIVGCWVWPAVFLGIYLSPACSIRYGAEDFSWGYDSSQWSEVVADAEFYSILVMLVLTGVSYVIILAKILVLRRKTTRSFCGHERGVLLQTVLVFGYNLLCLVAWHTYDLFLPSTRWTLLAVNSMWILNGAVNPTLYLTMNK</sequence>
<dbReference type="EMBL" id="JAUCMV010000003">
    <property type="protein sequence ID" value="KAK0409924.1"/>
    <property type="molecule type" value="Genomic_DNA"/>
</dbReference>
<keyword evidence="1" id="KW-0472">Membrane</keyword>
<evidence type="ECO:0000259" key="2">
    <source>
        <dbReference type="Pfam" id="PF10328"/>
    </source>
</evidence>
<keyword evidence="5" id="KW-1185">Reference proteome</keyword>
<feature type="domain" description="7TM GPCR serpentine receptor class x (Srx)" evidence="2">
    <location>
        <begin position="110"/>
        <end position="304"/>
    </location>
</feature>
<organism evidence="4 5">
    <name type="scientific">Steinernema hermaphroditum</name>
    <dbReference type="NCBI Taxonomy" id="289476"/>
    <lineage>
        <taxon>Eukaryota</taxon>
        <taxon>Metazoa</taxon>
        <taxon>Ecdysozoa</taxon>
        <taxon>Nematoda</taxon>
        <taxon>Chromadorea</taxon>
        <taxon>Rhabditida</taxon>
        <taxon>Tylenchina</taxon>
        <taxon>Panagrolaimomorpha</taxon>
        <taxon>Strongyloidoidea</taxon>
        <taxon>Steinernematidae</taxon>
        <taxon>Steinernema</taxon>
    </lineage>
</organism>
<feature type="transmembrane region" description="Helical" evidence="1">
    <location>
        <begin position="177"/>
        <end position="197"/>
    </location>
</feature>
<dbReference type="PANTHER" id="PTHR23021">
    <property type="entry name" value="SERPENTINE RECEPTOR, CLASS T"/>
    <property type="match status" value="1"/>
</dbReference>
<evidence type="ECO:0000313" key="3">
    <source>
        <dbReference type="EMBL" id="KAK0409913.1"/>
    </source>
</evidence>
<evidence type="ECO:0000313" key="4">
    <source>
        <dbReference type="EMBL" id="KAK0409924.1"/>
    </source>
</evidence>
<dbReference type="Proteomes" id="UP001175271">
    <property type="component" value="Unassembled WGS sequence"/>
</dbReference>
<dbReference type="EMBL" id="JAUCMV010000003">
    <property type="protein sequence ID" value="KAK0409913.1"/>
    <property type="molecule type" value="Genomic_DNA"/>
</dbReference>
<dbReference type="Pfam" id="PF10328">
    <property type="entry name" value="7TM_GPCR_Srx"/>
    <property type="match status" value="1"/>
</dbReference>
<protein>
    <recommendedName>
        <fullName evidence="2">7TM GPCR serpentine receptor class x (Srx) domain-containing protein</fullName>
    </recommendedName>
</protein>
<feature type="transmembrane region" description="Helical" evidence="1">
    <location>
        <begin position="96"/>
        <end position="121"/>
    </location>
</feature>
<keyword evidence="1" id="KW-1133">Transmembrane helix</keyword>
<keyword evidence="1" id="KW-0812">Transmembrane</keyword>
<dbReference type="InterPro" id="IPR019425">
    <property type="entry name" value="7TM_GPCR_serpentine_rcpt_Srt"/>
</dbReference>
<gene>
    <name evidence="3" type="ORF">QR680_004832</name>
    <name evidence="4" type="ORF">QR680_004839</name>
</gene>
<dbReference type="Gene3D" id="1.20.1070.10">
    <property type="entry name" value="Rhodopsin 7-helix transmembrane proteins"/>
    <property type="match status" value="1"/>
</dbReference>
<name>A0AA39LUN0_9BILA</name>
<reference evidence="4" key="1">
    <citation type="submission" date="2023-06" db="EMBL/GenBank/DDBJ databases">
        <title>Genomic analysis of the entomopathogenic nematode Steinernema hermaphroditum.</title>
        <authorList>
            <person name="Schwarz E.M."/>
            <person name="Heppert J.K."/>
            <person name="Baniya A."/>
            <person name="Schwartz H.T."/>
            <person name="Tan C.-H."/>
            <person name="Antoshechkin I."/>
            <person name="Sternberg P.W."/>
            <person name="Goodrich-Blair H."/>
            <person name="Dillman A.R."/>
        </authorList>
    </citation>
    <scope>NUCLEOTIDE SEQUENCE</scope>
    <source>
        <strain evidence="4">PS9179</strain>
        <tissue evidence="4">Whole animal</tissue>
    </source>
</reference>
<dbReference type="SUPFAM" id="SSF81321">
    <property type="entry name" value="Family A G protein-coupled receptor-like"/>
    <property type="match status" value="1"/>
</dbReference>